<protein>
    <recommendedName>
        <fullName evidence="3">Roadblock/LAMTOR2 domain-containing protein</fullName>
    </recommendedName>
</protein>
<evidence type="ECO:0000313" key="2">
    <source>
        <dbReference type="Proteomes" id="UP001595729"/>
    </source>
</evidence>
<gene>
    <name evidence="1" type="ORF">ACFOPI_23310</name>
</gene>
<dbReference type="Proteomes" id="UP001595729">
    <property type="component" value="Unassembled WGS sequence"/>
</dbReference>
<proteinExistence type="predicted"/>
<dbReference type="EMBL" id="JBHRXX010000010">
    <property type="protein sequence ID" value="MFC3686541.1"/>
    <property type="molecule type" value="Genomic_DNA"/>
</dbReference>
<dbReference type="SUPFAM" id="SSF103196">
    <property type="entry name" value="Roadblock/LC7 domain"/>
    <property type="match status" value="1"/>
</dbReference>
<reference evidence="2" key="1">
    <citation type="journal article" date="2019" name="Int. J. Syst. Evol. Microbiol.">
        <title>The Global Catalogue of Microorganisms (GCM) 10K type strain sequencing project: providing services to taxonomists for standard genome sequencing and annotation.</title>
        <authorList>
            <consortium name="The Broad Institute Genomics Platform"/>
            <consortium name="The Broad Institute Genome Sequencing Center for Infectious Disease"/>
            <person name="Wu L."/>
            <person name="Ma J."/>
        </authorList>
    </citation>
    <scope>NUCLEOTIDE SEQUENCE [LARGE SCALE GENOMIC DNA]</scope>
    <source>
        <strain evidence="2">KCTC 42501</strain>
    </source>
</reference>
<organism evidence="1 2">
    <name type="scientific">Hydrogenophaga luteola</name>
    <dbReference type="NCBI Taxonomy" id="1591122"/>
    <lineage>
        <taxon>Bacteria</taxon>
        <taxon>Pseudomonadati</taxon>
        <taxon>Pseudomonadota</taxon>
        <taxon>Betaproteobacteria</taxon>
        <taxon>Burkholderiales</taxon>
        <taxon>Comamonadaceae</taxon>
        <taxon>Hydrogenophaga</taxon>
    </lineage>
</organism>
<sequence length="122" mass="13610">MMRPESLREALSDMAAQRGFQAAALVELDGGMVWHAEGDAALCDAVVSTVSDYWRLYRRNREVFSPVGELQVAILFHRAARITVSECGPGLILVIITDRDADVDWERWKKAHARLSKGLRAA</sequence>
<keyword evidence="2" id="KW-1185">Reference proteome</keyword>
<evidence type="ECO:0000313" key="1">
    <source>
        <dbReference type="EMBL" id="MFC3686541.1"/>
    </source>
</evidence>
<comment type="caution">
    <text evidence="1">The sequence shown here is derived from an EMBL/GenBank/DDBJ whole genome shotgun (WGS) entry which is preliminary data.</text>
</comment>
<name>A0ABV7WBV3_9BURK</name>
<evidence type="ECO:0008006" key="3">
    <source>
        <dbReference type="Google" id="ProtNLM"/>
    </source>
</evidence>
<accession>A0ABV7WBV3</accession>
<dbReference type="Gene3D" id="3.30.450.30">
    <property type="entry name" value="Dynein light chain 2a, cytoplasmic"/>
    <property type="match status" value="1"/>
</dbReference>
<dbReference type="RefSeq" id="WP_382179535.1">
    <property type="nucleotide sequence ID" value="NZ_JBHRXX010000010.1"/>
</dbReference>